<proteinExistence type="predicted"/>
<comment type="caution">
    <text evidence="2">The sequence shown here is derived from an EMBL/GenBank/DDBJ whole genome shotgun (WGS) entry which is preliminary data.</text>
</comment>
<dbReference type="AlphaFoldDB" id="A0A8H6NKV8"/>
<feature type="non-terminal residue" evidence="2">
    <location>
        <position position="1"/>
    </location>
</feature>
<keyword evidence="3" id="KW-1185">Reference proteome</keyword>
<organism evidence="2 3">
    <name type="scientific">Colletotrichum plurivorum</name>
    <dbReference type="NCBI Taxonomy" id="2175906"/>
    <lineage>
        <taxon>Eukaryota</taxon>
        <taxon>Fungi</taxon>
        <taxon>Dikarya</taxon>
        <taxon>Ascomycota</taxon>
        <taxon>Pezizomycotina</taxon>
        <taxon>Sordariomycetes</taxon>
        <taxon>Hypocreomycetidae</taxon>
        <taxon>Glomerellales</taxon>
        <taxon>Glomerellaceae</taxon>
        <taxon>Colletotrichum</taxon>
        <taxon>Colletotrichum orchidearum species complex</taxon>
    </lineage>
</organism>
<accession>A0A8H6NKV8</accession>
<feature type="region of interest" description="Disordered" evidence="1">
    <location>
        <begin position="1"/>
        <end position="31"/>
    </location>
</feature>
<evidence type="ECO:0000313" key="2">
    <source>
        <dbReference type="EMBL" id="KAF6836191.1"/>
    </source>
</evidence>
<protein>
    <submittedName>
        <fullName evidence="2">Uncharacterized protein</fullName>
    </submittedName>
</protein>
<evidence type="ECO:0000313" key="3">
    <source>
        <dbReference type="Proteomes" id="UP000654918"/>
    </source>
</evidence>
<dbReference type="EMBL" id="WIGO01000034">
    <property type="protein sequence ID" value="KAF6836191.1"/>
    <property type="molecule type" value="Genomic_DNA"/>
</dbReference>
<evidence type="ECO:0000256" key="1">
    <source>
        <dbReference type="SAM" id="MobiDB-lite"/>
    </source>
</evidence>
<name>A0A8H6NKV8_9PEZI</name>
<gene>
    <name evidence="2" type="ORF">CPLU01_03890</name>
</gene>
<dbReference type="Proteomes" id="UP000654918">
    <property type="component" value="Unassembled WGS sequence"/>
</dbReference>
<reference evidence="2" key="1">
    <citation type="journal article" date="2020" name="Phytopathology">
        <title>Genome Sequence Resources of Colletotrichum truncatum, C. plurivorum, C. musicola, and C. sojae: Four Species Pathogenic to Soybean (Glycine max).</title>
        <authorList>
            <person name="Rogerio F."/>
            <person name="Boufleur T.R."/>
            <person name="Ciampi-Guillardi M."/>
            <person name="Sukno S.A."/>
            <person name="Thon M.R."/>
            <person name="Massola Junior N.S."/>
            <person name="Baroncelli R."/>
        </authorList>
    </citation>
    <scope>NUCLEOTIDE SEQUENCE</scope>
    <source>
        <strain evidence="2">LFN00145</strain>
    </source>
</reference>
<sequence length="95" mass="10980">CSPSPKRPRSASERSLRSPALPFTSYTRSEPRPPFIRTRIDIDFMYYYGLLNGIRTKRPPLVRSWTWTGTARDVEVAAPTKCKTRYVIKRTSLTT</sequence>